<keyword evidence="5" id="KW-1185">Reference proteome</keyword>
<organism evidence="4 5">
    <name type="scientific">Mycena maculata</name>
    <dbReference type="NCBI Taxonomy" id="230809"/>
    <lineage>
        <taxon>Eukaryota</taxon>
        <taxon>Fungi</taxon>
        <taxon>Dikarya</taxon>
        <taxon>Basidiomycota</taxon>
        <taxon>Agaricomycotina</taxon>
        <taxon>Agaricomycetes</taxon>
        <taxon>Agaricomycetidae</taxon>
        <taxon>Agaricales</taxon>
        <taxon>Marasmiineae</taxon>
        <taxon>Mycenaceae</taxon>
        <taxon>Mycena</taxon>
    </lineage>
</organism>
<evidence type="ECO:0000256" key="1">
    <source>
        <dbReference type="ARBA" id="ARBA00022729"/>
    </source>
</evidence>
<dbReference type="Pfam" id="PF10342">
    <property type="entry name" value="Kre9_KNH"/>
    <property type="match status" value="1"/>
</dbReference>
<feature type="region of interest" description="Disordered" evidence="2">
    <location>
        <begin position="186"/>
        <end position="243"/>
    </location>
</feature>
<evidence type="ECO:0000313" key="5">
    <source>
        <dbReference type="Proteomes" id="UP001215280"/>
    </source>
</evidence>
<accession>A0AAD7HZB1</accession>
<feature type="compositionally biased region" description="Polar residues" evidence="2">
    <location>
        <begin position="213"/>
        <end position="224"/>
    </location>
</feature>
<dbReference type="EMBL" id="JARJLG010000182">
    <property type="protein sequence ID" value="KAJ7731559.1"/>
    <property type="molecule type" value="Genomic_DNA"/>
</dbReference>
<name>A0AAD7HZB1_9AGAR</name>
<evidence type="ECO:0000256" key="2">
    <source>
        <dbReference type="SAM" id="MobiDB-lite"/>
    </source>
</evidence>
<keyword evidence="1" id="KW-0732">Signal</keyword>
<feature type="domain" description="Yeast cell wall synthesis Kre9/Knh1-like N-terminal" evidence="3">
    <location>
        <begin position="55"/>
        <end position="136"/>
    </location>
</feature>
<evidence type="ECO:0000313" key="4">
    <source>
        <dbReference type="EMBL" id="KAJ7731559.1"/>
    </source>
</evidence>
<dbReference type="Proteomes" id="UP001215280">
    <property type="component" value="Unassembled WGS sequence"/>
</dbReference>
<reference evidence="4" key="1">
    <citation type="submission" date="2023-03" db="EMBL/GenBank/DDBJ databases">
        <title>Massive genome expansion in bonnet fungi (Mycena s.s.) driven by repeated elements and novel gene families across ecological guilds.</title>
        <authorList>
            <consortium name="Lawrence Berkeley National Laboratory"/>
            <person name="Harder C.B."/>
            <person name="Miyauchi S."/>
            <person name="Viragh M."/>
            <person name="Kuo A."/>
            <person name="Thoen E."/>
            <person name="Andreopoulos B."/>
            <person name="Lu D."/>
            <person name="Skrede I."/>
            <person name="Drula E."/>
            <person name="Henrissat B."/>
            <person name="Morin E."/>
            <person name="Kohler A."/>
            <person name="Barry K."/>
            <person name="LaButti K."/>
            <person name="Morin E."/>
            <person name="Salamov A."/>
            <person name="Lipzen A."/>
            <person name="Mereny Z."/>
            <person name="Hegedus B."/>
            <person name="Baldrian P."/>
            <person name="Stursova M."/>
            <person name="Weitz H."/>
            <person name="Taylor A."/>
            <person name="Grigoriev I.V."/>
            <person name="Nagy L.G."/>
            <person name="Martin F."/>
            <person name="Kauserud H."/>
        </authorList>
    </citation>
    <scope>NUCLEOTIDE SEQUENCE</scope>
    <source>
        <strain evidence="4">CBHHK188m</strain>
    </source>
</reference>
<evidence type="ECO:0000259" key="3">
    <source>
        <dbReference type="Pfam" id="PF10342"/>
    </source>
</evidence>
<dbReference type="AlphaFoldDB" id="A0AAD7HZB1"/>
<protein>
    <recommendedName>
        <fullName evidence="3">Yeast cell wall synthesis Kre9/Knh1-like N-terminal domain-containing protein</fullName>
    </recommendedName>
</protein>
<dbReference type="InterPro" id="IPR018466">
    <property type="entry name" value="Kre9/Knh1-like_N"/>
</dbReference>
<proteinExistence type="predicted"/>
<gene>
    <name evidence="4" type="ORF">DFH07DRAFT_968717</name>
</gene>
<feature type="compositionally biased region" description="Polar residues" evidence="2">
    <location>
        <begin position="195"/>
        <end position="206"/>
    </location>
</feature>
<sequence>MLPLISCVPLPTIPTPSMLLTDTPRSMDSATLLALSTATHALSNLQAPAPGLAASGAQVTVTWASTSADTDPVTLALYSTNPTYNGPFAVENNINPQDNKATFEMPDVVPGPGYTIALISMNDTSDVLASSPPFSVPSSTASASALTTAAPATLKSVSASASHVPLSTVSISVSGSKSASAASKSANASASTASQITPTALSTPPSASLLHPTLSSPVASSTAHSVPVGVPSPSPSAKTGGARSLRVPGVALVGLVIGAWAV</sequence>
<comment type="caution">
    <text evidence="4">The sequence shown here is derived from an EMBL/GenBank/DDBJ whole genome shotgun (WGS) entry which is preliminary data.</text>
</comment>